<proteinExistence type="predicted"/>
<organism evidence="1">
    <name type="scientific">Thiomonas intermedia (strain K12)</name>
    <name type="common">Thiobacillus intermedius</name>
    <dbReference type="NCBI Taxonomy" id="75379"/>
    <lineage>
        <taxon>Bacteria</taxon>
        <taxon>Pseudomonadati</taxon>
        <taxon>Pseudomonadota</taxon>
        <taxon>Betaproteobacteria</taxon>
        <taxon>Burkholderiales</taxon>
        <taxon>Thiomonas</taxon>
    </lineage>
</organism>
<evidence type="ECO:0000313" key="1">
    <source>
        <dbReference type="EMBL" id="ADG29857.1"/>
    </source>
</evidence>
<dbReference type="EMBL" id="CP002021">
    <property type="protein sequence ID" value="ADG29857.1"/>
    <property type="molecule type" value="Genomic_DNA"/>
</dbReference>
<name>D5X533_THIK1</name>
<dbReference type="AlphaFoldDB" id="D5X533"/>
<accession>D5X533</accession>
<gene>
    <name evidence="1" type="ordered locus">Tint_0449</name>
</gene>
<sequence>MPCTLTVPCRAIFLNRLCGDESPLTRCINPICLKGVLFGAAVFRHGRQSGRFSSDLIASLFGLQARPL</sequence>
<protein>
    <submittedName>
        <fullName evidence="1">Uncharacterized protein</fullName>
    </submittedName>
</protein>
<dbReference type="KEGG" id="tin:Tint_0449"/>
<reference evidence="1" key="1">
    <citation type="submission" date="2010-04" db="EMBL/GenBank/DDBJ databases">
        <title>Complete sequence of Thiomonas intermedia K12.</title>
        <authorList>
            <consortium name="US DOE Joint Genome Institute"/>
            <person name="Lucas S."/>
            <person name="Copeland A."/>
            <person name="Lapidus A."/>
            <person name="Cheng J.-F."/>
            <person name="Bruce D."/>
            <person name="Goodwin L."/>
            <person name="Pitluck S."/>
            <person name="Davenport K."/>
            <person name="Detter J.C."/>
            <person name="Han C."/>
            <person name="Tapia R."/>
            <person name="Land M."/>
            <person name="Hauser L."/>
            <person name="Kyrpides N."/>
            <person name="Ovchinnikova G."/>
            <person name="Kerfeld C.A."/>
            <person name="Cannon G.C."/>
            <person name="Heinhorst S."/>
            <person name="Woyke T."/>
        </authorList>
    </citation>
    <scope>NUCLEOTIDE SEQUENCE [LARGE SCALE GENOMIC DNA]</scope>
    <source>
        <strain evidence="1">K12</strain>
    </source>
</reference>
<dbReference type="HOGENOM" id="CLU_2792714_0_0_4"/>